<organism evidence="6 7">
    <name type="scientific">Sinanodonta woodiana</name>
    <name type="common">Chinese pond mussel</name>
    <name type="synonym">Anodonta woodiana</name>
    <dbReference type="NCBI Taxonomy" id="1069815"/>
    <lineage>
        <taxon>Eukaryota</taxon>
        <taxon>Metazoa</taxon>
        <taxon>Spiralia</taxon>
        <taxon>Lophotrochozoa</taxon>
        <taxon>Mollusca</taxon>
        <taxon>Bivalvia</taxon>
        <taxon>Autobranchia</taxon>
        <taxon>Heteroconchia</taxon>
        <taxon>Palaeoheterodonta</taxon>
        <taxon>Unionida</taxon>
        <taxon>Unionoidea</taxon>
        <taxon>Unionidae</taxon>
        <taxon>Unioninae</taxon>
        <taxon>Sinanodonta</taxon>
    </lineage>
</organism>
<evidence type="ECO:0000256" key="2">
    <source>
        <dbReference type="PROSITE-ProRule" id="PRU00339"/>
    </source>
</evidence>
<dbReference type="PANTHER" id="PTHR45862">
    <property type="entry name" value="PROTEIN SGT1 HOMOLOG"/>
    <property type="match status" value="1"/>
</dbReference>
<evidence type="ECO:0000313" key="7">
    <source>
        <dbReference type="Proteomes" id="UP001634394"/>
    </source>
</evidence>
<dbReference type="PROSITE" id="PS51048">
    <property type="entry name" value="SGS"/>
    <property type="match status" value="1"/>
</dbReference>
<dbReference type="FunFam" id="2.60.40.790:FF:000012">
    <property type="entry name" value="SGT1 homolog, MIS12 kinetochore complex assembly cochaperone"/>
    <property type="match status" value="1"/>
</dbReference>
<dbReference type="InterPro" id="IPR007052">
    <property type="entry name" value="CS_dom"/>
</dbReference>
<dbReference type="Pfam" id="PF05002">
    <property type="entry name" value="SGS"/>
    <property type="match status" value="1"/>
</dbReference>
<dbReference type="Pfam" id="PF13181">
    <property type="entry name" value="TPR_8"/>
    <property type="match status" value="1"/>
</dbReference>
<keyword evidence="2" id="KW-0802">TPR repeat</keyword>
<feature type="region of interest" description="Disordered" evidence="3">
    <location>
        <begin position="126"/>
        <end position="151"/>
    </location>
</feature>
<dbReference type="InterPro" id="IPR019734">
    <property type="entry name" value="TPR_rpt"/>
</dbReference>
<dbReference type="SUPFAM" id="SSF49764">
    <property type="entry name" value="HSP20-like chaperones"/>
    <property type="match status" value="1"/>
</dbReference>
<dbReference type="Pfam" id="PF04969">
    <property type="entry name" value="CS"/>
    <property type="match status" value="1"/>
</dbReference>
<evidence type="ECO:0000313" key="6">
    <source>
        <dbReference type="EMBL" id="KAL3879102.1"/>
    </source>
</evidence>
<dbReference type="GO" id="GO:0005737">
    <property type="term" value="C:cytoplasm"/>
    <property type="evidence" value="ECO:0007669"/>
    <property type="project" value="UniProtKB-ARBA"/>
</dbReference>
<dbReference type="EMBL" id="JBJQND010000004">
    <property type="protein sequence ID" value="KAL3879102.1"/>
    <property type="molecule type" value="Genomic_DNA"/>
</dbReference>
<dbReference type="InterPro" id="IPR008978">
    <property type="entry name" value="HSP20-like_chaperone"/>
</dbReference>
<dbReference type="Gene3D" id="1.25.40.10">
    <property type="entry name" value="Tetratricopeptide repeat domain"/>
    <property type="match status" value="1"/>
</dbReference>
<comment type="similarity">
    <text evidence="1">Belongs to the SGT1 family.</text>
</comment>
<feature type="repeat" description="TPR" evidence="2">
    <location>
        <begin position="36"/>
        <end position="69"/>
    </location>
</feature>
<evidence type="ECO:0000256" key="3">
    <source>
        <dbReference type="SAM" id="MobiDB-lite"/>
    </source>
</evidence>
<dbReference type="InterPro" id="IPR011990">
    <property type="entry name" value="TPR-like_helical_dom_sf"/>
</dbReference>
<name>A0ABD3WZ93_SINWO</name>
<dbReference type="PROSITE" id="PS51203">
    <property type="entry name" value="CS"/>
    <property type="match status" value="1"/>
</dbReference>
<feature type="domain" description="SGS" evidence="4">
    <location>
        <begin position="292"/>
        <end position="383"/>
    </location>
</feature>
<dbReference type="PROSITE" id="PS50005">
    <property type="entry name" value="TPR"/>
    <property type="match status" value="3"/>
</dbReference>
<evidence type="ECO:0000259" key="4">
    <source>
        <dbReference type="PROSITE" id="PS51048"/>
    </source>
</evidence>
<feature type="compositionally biased region" description="Basic and acidic residues" evidence="3">
    <location>
        <begin position="139"/>
        <end position="151"/>
    </location>
</feature>
<dbReference type="Proteomes" id="UP001634394">
    <property type="component" value="Unassembled WGS sequence"/>
</dbReference>
<feature type="repeat" description="TPR" evidence="2">
    <location>
        <begin position="70"/>
        <end position="103"/>
    </location>
</feature>
<proteinExistence type="inferred from homology"/>
<dbReference type="Gene3D" id="2.60.40.790">
    <property type="match status" value="1"/>
</dbReference>
<dbReference type="AlphaFoldDB" id="A0ABD3WZ93"/>
<feature type="repeat" description="TPR" evidence="2">
    <location>
        <begin position="2"/>
        <end position="35"/>
    </location>
</feature>
<evidence type="ECO:0000259" key="5">
    <source>
        <dbReference type="PROSITE" id="PS51203"/>
    </source>
</evidence>
<gene>
    <name evidence="6" type="ORF">ACJMK2_031415</name>
</gene>
<evidence type="ECO:0000256" key="1">
    <source>
        <dbReference type="ARBA" id="ARBA00008509"/>
    </source>
</evidence>
<dbReference type="InterPro" id="IPR007699">
    <property type="entry name" value="SGS_dom"/>
</dbReference>
<reference evidence="6 7" key="1">
    <citation type="submission" date="2024-11" db="EMBL/GenBank/DDBJ databases">
        <title>Chromosome-level genome assembly of the freshwater bivalve Anodonta woodiana.</title>
        <authorList>
            <person name="Chen X."/>
        </authorList>
    </citation>
    <scope>NUCLEOTIDE SEQUENCE [LARGE SCALE GENOMIC DNA]</scope>
    <source>
        <strain evidence="6">MN2024</strain>
        <tissue evidence="6">Gills</tissue>
    </source>
</reference>
<dbReference type="SMART" id="SM00028">
    <property type="entry name" value="TPR"/>
    <property type="match status" value="3"/>
</dbReference>
<evidence type="ECO:0008006" key="8">
    <source>
        <dbReference type="Google" id="ProtNLM"/>
    </source>
</evidence>
<feature type="domain" description="CS" evidence="5">
    <location>
        <begin position="181"/>
        <end position="270"/>
    </location>
</feature>
<dbReference type="SUPFAM" id="SSF48452">
    <property type="entry name" value="TPR-like"/>
    <property type="match status" value="1"/>
</dbReference>
<dbReference type="InterPro" id="IPR044563">
    <property type="entry name" value="Sgt1-like"/>
</dbReference>
<protein>
    <recommendedName>
        <fullName evidence="8">Suppressor of G2 allele of SKP1</fullName>
    </recommendedName>
</protein>
<keyword evidence="7" id="KW-1185">Reference proteome</keyword>
<sequence length="383" mass="43616">MASELFSQANAEFVDENYEKALHLYSKAIEIDGEKDDYYSSRSHAYLKLERYQEAAADADKAISLNNRNTKAYIRKGIALYHMRNYEKAKEVFIDGQVRDPDDGIFIIWIEKCDLELGLTKNKETNTQEKANQNGGLETEMKNKPKEENSLTELKETTPAAAHSEKNDTTSAPLVKPLPMPIKKIYDWYQTGTHVIITVLQKNVKREDLSIDIHENSVSVTIQQSSGSDFSLELDLAHPIVPEQSLYKVMSTKIEIKLKKKEGIQWTMLEGDGQKSSIKSFCMPDPVTDVKKYPSSSHHTRNWDKVAHDVAEEEKNEKPEGDAALNQLFQKIYADASEDTKRAMVKSFYESGGTVLSTNWKEIGSKKTEVKPPDGMEFKKWQY</sequence>
<comment type="caution">
    <text evidence="6">The sequence shown here is derived from an EMBL/GenBank/DDBJ whole genome shotgun (WGS) entry which is preliminary data.</text>
</comment>
<accession>A0ABD3WZ93</accession>